<dbReference type="GO" id="GO:0030550">
    <property type="term" value="F:acetylcholine receptor inhibitor activity"/>
    <property type="evidence" value="ECO:0007669"/>
    <property type="project" value="TreeGrafter"/>
</dbReference>
<dbReference type="PANTHER" id="PTHR16983:SF12">
    <property type="entry name" value="GLYCOSYLPHOSPHATIDYLINOSITOL-ANCHORED HIGH DENSITY LIPOPROTEIN-BINDING PROTEIN 1"/>
    <property type="match status" value="1"/>
</dbReference>
<dbReference type="GO" id="GO:0070328">
    <property type="term" value="P:triglyceride homeostasis"/>
    <property type="evidence" value="ECO:0007669"/>
    <property type="project" value="TreeGrafter"/>
</dbReference>
<evidence type="ECO:0000256" key="5">
    <source>
        <dbReference type="ARBA" id="ARBA00022729"/>
    </source>
</evidence>
<evidence type="ECO:0000313" key="11">
    <source>
        <dbReference type="EMBL" id="KAF6395783.1"/>
    </source>
</evidence>
<dbReference type="EMBL" id="JACASF010000033">
    <property type="protein sequence ID" value="KAF6395783.1"/>
    <property type="molecule type" value="Genomic_DNA"/>
</dbReference>
<evidence type="ECO:0000256" key="1">
    <source>
        <dbReference type="ARBA" id="ARBA00004236"/>
    </source>
</evidence>
<dbReference type="FunFam" id="2.10.60.10:FF:000003">
    <property type="entry name" value="lymphocyte antigen 6E isoform X1"/>
    <property type="match status" value="1"/>
</dbReference>
<comment type="subcellular location">
    <subcellularLocation>
        <location evidence="1">Cell membrane</location>
    </subcellularLocation>
    <subcellularLocation>
        <location evidence="2">Membrane</location>
        <topology evidence="2">Lipid-anchor</topology>
        <topology evidence="2">GPI-anchor</topology>
    </subcellularLocation>
</comment>
<evidence type="ECO:0000259" key="10">
    <source>
        <dbReference type="SMART" id="SM00134"/>
    </source>
</evidence>
<feature type="domain" description="UPAR/Ly6" evidence="10">
    <location>
        <begin position="61"/>
        <end position="150"/>
    </location>
</feature>
<evidence type="ECO:0000256" key="2">
    <source>
        <dbReference type="ARBA" id="ARBA00004589"/>
    </source>
</evidence>
<dbReference type="SMART" id="SM00134">
    <property type="entry name" value="LU"/>
    <property type="match status" value="1"/>
</dbReference>
<dbReference type="InterPro" id="IPR035076">
    <property type="entry name" value="Toxin/TOLIP"/>
</dbReference>
<dbReference type="GO" id="GO:0035473">
    <property type="term" value="F:lipase binding"/>
    <property type="evidence" value="ECO:0007669"/>
    <property type="project" value="TreeGrafter"/>
</dbReference>
<keyword evidence="11" id="KW-0449">Lipoprotein</keyword>
<organism evidence="11 12">
    <name type="scientific">Molossus molossus</name>
    <name type="common">Pallas' mastiff bat</name>
    <name type="synonym">Vespertilio molossus</name>
    <dbReference type="NCBI Taxonomy" id="27622"/>
    <lineage>
        <taxon>Eukaryota</taxon>
        <taxon>Metazoa</taxon>
        <taxon>Chordata</taxon>
        <taxon>Craniata</taxon>
        <taxon>Vertebrata</taxon>
        <taxon>Euteleostomi</taxon>
        <taxon>Mammalia</taxon>
        <taxon>Eutheria</taxon>
        <taxon>Laurasiatheria</taxon>
        <taxon>Chiroptera</taxon>
        <taxon>Yangochiroptera</taxon>
        <taxon>Molossidae</taxon>
        <taxon>Molossus</taxon>
    </lineage>
</organism>
<dbReference type="PANTHER" id="PTHR16983">
    <property type="entry name" value="UPAR/LY6 DOMAIN-CONTAINING PROTEIN"/>
    <property type="match status" value="1"/>
</dbReference>
<dbReference type="InParanoid" id="A0A7J8BAA5"/>
<feature type="signal peptide" evidence="9">
    <location>
        <begin position="1"/>
        <end position="20"/>
    </location>
</feature>
<protein>
    <submittedName>
        <fullName evidence="11">Glycosylphosphatidylinositol anchored high density lipoprotein binding protein 1</fullName>
    </submittedName>
</protein>
<dbReference type="AlphaFoldDB" id="A0A7J8BAA5"/>
<evidence type="ECO:0000256" key="7">
    <source>
        <dbReference type="ARBA" id="ARBA00023180"/>
    </source>
</evidence>
<dbReference type="InterPro" id="IPR051110">
    <property type="entry name" value="Ly-6/neurotoxin-like_GPI-ap"/>
</dbReference>
<evidence type="ECO:0000313" key="12">
    <source>
        <dbReference type="Proteomes" id="UP000550707"/>
    </source>
</evidence>
<dbReference type="GO" id="GO:0035478">
    <property type="term" value="F:chylomicron binding"/>
    <property type="evidence" value="ECO:0007669"/>
    <property type="project" value="TreeGrafter"/>
</dbReference>
<dbReference type="Proteomes" id="UP000550707">
    <property type="component" value="Unassembled WGS sequence"/>
</dbReference>
<evidence type="ECO:0000256" key="4">
    <source>
        <dbReference type="ARBA" id="ARBA00022622"/>
    </source>
</evidence>
<name>A0A7J8BAA5_MOLMO</name>
<dbReference type="InterPro" id="IPR016054">
    <property type="entry name" value="LY6_UPA_recep-like"/>
</dbReference>
<feature type="region of interest" description="Disordered" evidence="8">
    <location>
        <begin position="20"/>
        <end position="56"/>
    </location>
</feature>
<keyword evidence="6" id="KW-0472">Membrane</keyword>
<comment type="caution">
    <text evidence="11">The sequence shown here is derived from an EMBL/GenBank/DDBJ whole genome shotgun (WGS) entry which is preliminary data.</text>
</comment>
<evidence type="ECO:0000256" key="3">
    <source>
        <dbReference type="ARBA" id="ARBA00022475"/>
    </source>
</evidence>
<dbReference type="GO" id="GO:0005886">
    <property type="term" value="C:plasma membrane"/>
    <property type="evidence" value="ECO:0007669"/>
    <property type="project" value="UniProtKB-SubCell"/>
</dbReference>
<reference evidence="11 12" key="1">
    <citation type="journal article" date="2020" name="Nature">
        <title>Six reference-quality genomes reveal evolution of bat adaptations.</title>
        <authorList>
            <person name="Jebb D."/>
            <person name="Huang Z."/>
            <person name="Pippel M."/>
            <person name="Hughes G.M."/>
            <person name="Lavrichenko K."/>
            <person name="Devanna P."/>
            <person name="Winkler S."/>
            <person name="Jermiin L.S."/>
            <person name="Skirmuntt E.C."/>
            <person name="Katzourakis A."/>
            <person name="Burkitt-Gray L."/>
            <person name="Ray D.A."/>
            <person name="Sullivan K.A.M."/>
            <person name="Roscito J.G."/>
            <person name="Kirilenko B.M."/>
            <person name="Davalos L.M."/>
            <person name="Corthals A.P."/>
            <person name="Power M.L."/>
            <person name="Jones G."/>
            <person name="Ransome R.D."/>
            <person name="Dechmann D.K.N."/>
            <person name="Locatelli A.G."/>
            <person name="Puechmaille S.J."/>
            <person name="Fedrigo O."/>
            <person name="Jarvis E.D."/>
            <person name="Hiller M."/>
            <person name="Vernes S.C."/>
            <person name="Myers E.W."/>
            <person name="Teeling E.C."/>
        </authorList>
    </citation>
    <scope>NUCLEOTIDE SEQUENCE [LARGE SCALE GENOMIC DNA]</scope>
    <source>
        <strain evidence="11">MMolMol1</strain>
        <tissue evidence="11">Muscle</tissue>
    </source>
</reference>
<dbReference type="CDD" id="cd23575">
    <property type="entry name" value="TFP_LU_ECD_GPIHBP1"/>
    <property type="match status" value="1"/>
</dbReference>
<evidence type="ECO:0000256" key="6">
    <source>
        <dbReference type="ARBA" id="ARBA00023136"/>
    </source>
</evidence>
<keyword evidence="12" id="KW-1185">Reference proteome</keyword>
<proteinExistence type="predicted"/>
<keyword evidence="3" id="KW-1003">Cell membrane</keyword>
<keyword evidence="7" id="KW-0325">Glycoprotein</keyword>
<dbReference type="GO" id="GO:0098552">
    <property type="term" value="C:side of membrane"/>
    <property type="evidence" value="ECO:0007669"/>
    <property type="project" value="UniProtKB-KW"/>
</dbReference>
<dbReference type="Pfam" id="PF00087">
    <property type="entry name" value="Toxin_TOLIP"/>
    <property type="match status" value="1"/>
</dbReference>
<gene>
    <name evidence="11" type="ORF">HJG59_005848</name>
</gene>
<dbReference type="FunCoup" id="A0A7J8BAA5">
    <property type="interactions" value="9"/>
</dbReference>
<keyword evidence="4" id="KW-0336">GPI-anchor</keyword>
<feature type="chain" id="PRO_5029852697" evidence="9">
    <location>
        <begin position="21"/>
        <end position="172"/>
    </location>
</feature>
<sequence>MKTLATVLLALLLCRQPGRGQAWDELDDGEDTGQEDYEDEDEEDEEDEEAGRMAGSRDRGLQCYSCQSLRREDRCHQTSHCPLSQPFCKTLTSQGDTESGPLTTYSAWCADTCKFSTRTVEETLVTVTCCQTTLCNIPPWQGGGAGGPQGSPQTVAAALLLSLLLGLGAMGS</sequence>
<accession>A0A7J8BAA5</accession>
<dbReference type="SUPFAM" id="SSF57302">
    <property type="entry name" value="Snake toxin-like"/>
    <property type="match status" value="1"/>
</dbReference>
<keyword evidence="5 9" id="KW-0732">Signal</keyword>
<dbReference type="InterPro" id="IPR045860">
    <property type="entry name" value="Snake_toxin-like_sf"/>
</dbReference>
<feature type="compositionally biased region" description="Acidic residues" evidence="8">
    <location>
        <begin position="24"/>
        <end position="49"/>
    </location>
</feature>
<evidence type="ECO:0000256" key="9">
    <source>
        <dbReference type="SAM" id="SignalP"/>
    </source>
</evidence>
<evidence type="ECO:0000256" key="8">
    <source>
        <dbReference type="SAM" id="MobiDB-lite"/>
    </source>
</evidence>
<dbReference type="Gene3D" id="2.10.60.10">
    <property type="entry name" value="CD59"/>
    <property type="match status" value="1"/>
</dbReference>